<evidence type="ECO:0000259" key="2">
    <source>
        <dbReference type="Pfam" id="PF01855"/>
    </source>
</evidence>
<proteinExistence type="predicted"/>
<dbReference type="CDD" id="cd07034">
    <property type="entry name" value="TPP_PYR_PFOR_IOR-alpha_like"/>
    <property type="match status" value="1"/>
</dbReference>
<dbReference type="Proteomes" id="UP001056539">
    <property type="component" value="Chromosome"/>
</dbReference>
<gene>
    <name evidence="4" type="ORF">KDW03_06820</name>
</gene>
<protein>
    <submittedName>
        <fullName evidence="4">3-methyl-2-oxobutanoate dehydrogenase subunit VorB</fullName>
    </submittedName>
</protein>
<evidence type="ECO:0000313" key="5">
    <source>
        <dbReference type="Proteomes" id="UP001056539"/>
    </source>
</evidence>
<dbReference type="RefSeq" id="WP_271434339.1">
    <property type="nucleotide sequence ID" value="NZ_CP073355.1"/>
</dbReference>
<dbReference type="Pfam" id="PF01855">
    <property type="entry name" value="POR_N"/>
    <property type="match status" value="1"/>
</dbReference>
<dbReference type="GO" id="GO:0016491">
    <property type="term" value="F:oxidoreductase activity"/>
    <property type="evidence" value="ECO:0007669"/>
    <property type="project" value="UniProtKB-KW"/>
</dbReference>
<dbReference type="EMBL" id="CP073355">
    <property type="protein sequence ID" value="URA09214.1"/>
    <property type="molecule type" value="Genomic_DNA"/>
</dbReference>
<dbReference type="Pfam" id="PF17147">
    <property type="entry name" value="PFOR_II"/>
    <property type="match status" value="1"/>
</dbReference>
<keyword evidence="1" id="KW-0560">Oxidoreductase</keyword>
<evidence type="ECO:0000259" key="3">
    <source>
        <dbReference type="Pfam" id="PF17147"/>
    </source>
</evidence>
<reference evidence="4" key="2">
    <citation type="submission" date="2022-06" db="EMBL/GenBank/DDBJ databases">
        <title>Thermospira aquatica gen. nov., sp. nov.</title>
        <authorList>
            <person name="Ben Ali Gam Z."/>
            <person name="Labat M."/>
        </authorList>
    </citation>
    <scope>NUCLEOTIDE SEQUENCE</scope>
    <source>
        <strain evidence="4">F1F22</strain>
    </source>
</reference>
<accession>A0AAX3BAG5</accession>
<dbReference type="SUPFAM" id="SSF52518">
    <property type="entry name" value="Thiamin diphosphate-binding fold (THDP-binding)"/>
    <property type="match status" value="1"/>
</dbReference>
<dbReference type="NCBIfam" id="NF005507">
    <property type="entry name" value="PRK07119.1"/>
    <property type="match status" value="1"/>
</dbReference>
<reference evidence="4" key="1">
    <citation type="submission" date="2021-04" db="EMBL/GenBank/DDBJ databases">
        <authorList>
            <person name="Postec A."/>
        </authorList>
    </citation>
    <scope>NUCLEOTIDE SEQUENCE</scope>
    <source>
        <strain evidence="4">F1F22</strain>
    </source>
</reference>
<dbReference type="KEGG" id="taqu:KDW03_06820"/>
<dbReference type="AlphaFoldDB" id="A0AAX3BAG5"/>
<name>A0AAX3BAG5_9SPIR</name>
<feature type="domain" description="Pyruvate:ferredoxin oxidoreductase core" evidence="3">
    <location>
        <begin position="245"/>
        <end position="334"/>
    </location>
</feature>
<dbReference type="InterPro" id="IPR029061">
    <property type="entry name" value="THDP-binding"/>
</dbReference>
<sequence>MNKVLMKGNEAMAEGAIRAGCRYYFGYPITPQNEVPAYFAKRMPEVGGVFVQAESETASINMVYGAAAAGARVMTTTSSPGYSLMQEGVSYLAGSRLPCVLANVQRGGPGLGNIAASQADYFQATKGGGHGDYHLIVLAPASAQEMMDFTMLAFELSDTYRVPALILSDGIVGQMVEPVELRDFVEKIPEKPWALTGARGRKPNVIRSLWLDDEGVPLNNEWLQTTYETIRQKEVRWETFMAEDAEYLVVAYGSTSRTAKSAILLARQEGIKVGLIRPITLWPFPYQILSSLSLQVKGILVCEMSAGQMVEDVALAVDNTPLYFAGELGGRMFTDIKIQDKIHQMVNGGLQQWQPR</sequence>
<dbReference type="Gene3D" id="3.40.50.920">
    <property type="match status" value="1"/>
</dbReference>
<evidence type="ECO:0000256" key="1">
    <source>
        <dbReference type="ARBA" id="ARBA00023002"/>
    </source>
</evidence>
<dbReference type="InterPro" id="IPR009014">
    <property type="entry name" value="Transketo_C/PFOR_II"/>
</dbReference>
<dbReference type="InterPro" id="IPR033412">
    <property type="entry name" value="PFOR_II"/>
</dbReference>
<dbReference type="InterPro" id="IPR002880">
    <property type="entry name" value="Pyrv_Fd/Flavodoxin_OxRdtase_N"/>
</dbReference>
<dbReference type="SUPFAM" id="SSF52922">
    <property type="entry name" value="TK C-terminal domain-like"/>
    <property type="match status" value="1"/>
</dbReference>
<feature type="domain" description="Pyruvate flavodoxin/ferredoxin oxidoreductase pyrimidine binding" evidence="2">
    <location>
        <begin position="14"/>
        <end position="185"/>
    </location>
</feature>
<keyword evidence="5" id="KW-1185">Reference proteome</keyword>
<dbReference type="PANTHER" id="PTHR43088">
    <property type="entry name" value="SUBUNIT OF PYRUVATE:FLAVODOXIN OXIDOREDUCTASE-RELATED"/>
    <property type="match status" value="1"/>
</dbReference>
<dbReference type="PANTHER" id="PTHR43088:SF1">
    <property type="entry name" value="SUBUNIT OF PYRUVATE:FLAVODOXIN OXIDOREDUCTASE"/>
    <property type="match status" value="1"/>
</dbReference>
<evidence type="ECO:0000313" key="4">
    <source>
        <dbReference type="EMBL" id="URA09214.1"/>
    </source>
</evidence>
<dbReference type="InterPro" id="IPR052368">
    <property type="entry name" value="2-oxoacid_oxidoreductase"/>
</dbReference>
<dbReference type="Gene3D" id="3.40.50.970">
    <property type="match status" value="1"/>
</dbReference>
<organism evidence="4 5">
    <name type="scientific">Thermospira aquatica</name>
    <dbReference type="NCBI Taxonomy" id="2828656"/>
    <lineage>
        <taxon>Bacteria</taxon>
        <taxon>Pseudomonadati</taxon>
        <taxon>Spirochaetota</taxon>
        <taxon>Spirochaetia</taxon>
        <taxon>Brevinematales</taxon>
        <taxon>Thermospiraceae</taxon>
        <taxon>Thermospira</taxon>
    </lineage>
</organism>